<dbReference type="Proteomes" id="UP000235672">
    <property type="component" value="Unassembled WGS sequence"/>
</dbReference>
<accession>A0A2J6PIF0</accession>
<dbReference type="EMBL" id="KZ613527">
    <property type="protein sequence ID" value="PMD13794.1"/>
    <property type="molecule type" value="Genomic_DNA"/>
</dbReference>
<sequence length="54" mass="6136">MLIRNAPSRDDYLEDPLRYNFDTRYGIGHVIENMGPAKGFSTGGRRWGNHGRVA</sequence>
<proteinExistence type="predicted"/>
<name>A0A2J6PIF0_9HELO</name>
<gene>
    <name evidence="1" type="ORF">NA56DRAFT_651449</name>
</gene>
<evidence type="ECO:0000313" key="1">
    <source>
        <dbReference type="EMBL" id="PMD13794.1"/>
    </source>
</evidence>
<dbReference type="AlphaFoldDB" id="A0A2J6PIF0"/>
<dbReference type="OrthoDB" id="6133115at2759"/>
<keyword evidence="2" id="KW-1185">Reference proteome</keyword>
<protein>
    <submittedName>
        <fullName evidence="1">Uncharacterized protein</fullName>
    </submittedName>
</protein>
<organism evidence="1 2">
    <name type="scientific">Hyaloscypha hepaticicola</name>
    <dbReference type="NCBI Taxonomy" id="2082293"/>
    <lineage>
        <taxon>Eukaryota</taxon>
        <taxon>Fungi</taxon>
        <taxon>Dikarya</taxon>
        <taxon>Ascomycota</taxon>
        <taxon>Pezizomycotina</taxon>
        <taxon>Leotiomycetes</taxon>
        <taxon>Helotiales</taxon>
        <taxon>Hyaloscyphaceae</taxon>
        <taxon>Hyaloscypha</taxon>
    </lineage>
</organism>
<evidence type="ECO:0000313" key="2">
    <source>
        <dbReference type="Proteomes" id="UP000235672"/>
    </source>
</evidence>
<reference evidence="1 2" key="1">
    <citation type="submission" date="2016-05" db="EMBL/GenBank/DDBJ databases">
        <title>A degradative enzymes factory behind the ericoid mycorrhizal symbiosis.</title>
        <authorList>
            <consortium name="DOE Joint Genome Institute"/>
            <person name="Martino E."/>
            <person name="Morin E."/>
            <person name="Grelet G."/>
            <person name="Kuo A."/>
            <person name="Kohler A."/>
            <person name="Daghino S."/>
            <person name="Barry K."/>
            <person name="Choi C."/>
            <person name="Cichocki N."/>
            <person name="Clum A."/>
            <person name="Copeland A."/>
            <person name="Hainaut M."/>
            <person name="Haridas S."/>
            <person name="Labutti K."/>
            <person name="Lindquist E."/>
            <person name="Lipzen A."/>
            <person name="Khouja H.-R."/>
            <person name="Murat C."/>
            <person name="Ohm R."/>
            <person name="Olson A."/>
            <person name="Spatafora J."/>
            <person name="Veneault-Fourrey C."/>
            <person name="Henrissat B."/>
            <person name="Grigoriev I."/>
            <person name="Martin F."/>
            <person name="Perotto S."/>
        </authorList>
    </citation>
    <scope>NUCLEOTIDE SEQUENCE [LARGE SCALE GENOMIC DNA]</scope>
    <source>
        <strain evidence="1 2">UAMH 7357</strain>
    </source>
</reference>